<dbReference type="EMBL" id="ML179086">
    <property type="protein sequence ID" value="THV01680.1"/>
    <property type="molecule type" value="Genomic_DNA"/>
</dbReference>
<evidence type="ECO:0000256" key="1">
    <source>
        <dbReference type="SAM" id="MobiDB-lite"/>
    </source>
</evidence>
<keyword evidence="4" id="KW-1185">Reference proteome</keyword>
<accession>A0A4S8MG88</accession>
<gene>
    <name evidence="3" type="ORF">K435DRAFT_853541</name>
</gene>
<evidence type="ECO:0000313" key="4">
    <source>
        <dbReference type="Proteomes" id="UP000297245"/>
    </source>
</evidence>
<proteinExistence type="predicted"/>
<dbReference type="InterPro" id="IPR041232">
    <property type="entry name" value="NPL"/>
</dbReference>
<feature type="domain" description="Nucleoplasmin-like" evidence="2">
    <location>
        <begin position="4"/>
        <end position="94"/>
    </location>
</feature>
<evidence type="ECO:0000313" key="3">
    <source>
        <dbReference type="EMBL" id="THV01680.1"/>
    </source>
</evidence>
<dbReference type="Pfam" id="PF17800">
    <property type="entry name" value="NPL"/>
    <property type="match status" value="1"/>
</dbReference>
<name>A0A4S8MG88_DENBC</name>
<organism evidence="3 4">
    <name type="scientific">Dendrothele bispora (strain CBS 962.96)</name>
    <dbReference type="NCBI Taxonomy" id="1314807"/>
    <lineage>
        <taxon>Eukaryota</taxon>
        <taxon>Fungi</taxon>
        <taxon>Dikarya</taxon>
        <taxon>Basidiomycota</taxon>
        <taxon>Agaricomycotina</taxon>
        <taxon>Agaricomycetes</taxon>
        <taxon>Agaricomycetidae</taxon>
        <taxon>Agaricales</taxon>
        <taxon>Agaricales incertae sedis</taxon>
        <taxon>Dendrothele</taxon>
    </lineage>
</organism>
<dbReference type="AlphaFoldDB" id="A0A4S8MG88"/>
<sequence length="165" mass="17947">MRYWTYNLEPSSPKVFTPTGVLHITNVAIKDVFDAHSRTVLTLTPPGSLNNGVVAAALTPNRTEFTILNVKLAPNVPIILQADGPNTLSLIGWIEEGSKTLQKMSSLSSGSGLGKRQRESDNEEFEDQPLPKRFQAAQSTDEEAPVQSKRTTTRAAGKAKDKAND</sequence>
<protein>
    <recommendedName>
        <fullName evidence="2">Nucleoplasmin-like domain-containing protein</fullName>
    </recommendedName>
</protein>
<reference evidence="3 4" key="1">
    <citation type="journal article" date="2019" name="Nat. Ecol. Evol.">
        <title>Megaphylogeny resolves global patterns of mushroom evolution.</title>
        <authorList>
            <person name="Varga T."/>
            <person name="Krizsan K."/>
            <person name="Foldi C."/>
            <person name="Dima B."/>
            <person name="Sanchez-Garcia M."/>
            <person name="Sanchez-Ramirez S."/>
            <person name="Szollosi G.J."/>
            <person name="Szarkandi J.G."/>
            <person name="Papp V."/>
            <person name="Albert L."/>
            <person name="Andreopoulos W."/>
            <person name="Angelini C."/>
            <person name="Antonin V."/>
            <person name="Barry K.W."/>
            <person name="Bougher N.L."/>
            <person name="Buchanan P."/>
            <person name="Buyck B."/>
            <person name="Bense V."/>
            <person name="Catcheside P."/>
            <person name="Chovatia M."/>
            <person name="Cooper J."/>
            <person name="Damon W."/>
            <person name="Desjardin D."/>
            <person name="Finy P."/>
            <person name="Geml J."/>
            <person name="Haridas S."/>
            <person name="Hughes K."/>
            <person name="Justo A."/>
            <person name="Karasinski D."/>
            <person name="Kautmanova I."/>
            <person name="Kiss B."/>
            <person name="Kocsube S."/>
            <person name="Kotiranta H."/>
            <person name="LaButti K.M."/>
            <person name="Lechner B.E."/>
            <person name="Liimatainen K."/>
            <person name="Lipzen A."/>
            <person name="Lukacs Z."/>
            <person name="Mihaltcheva S."/>
            <person name="Morgado L.N."/>
            <person name="Niskanen T."/>
            <person name="Noordeloos M.E."/>
            <person name="Ohm R.A."/>
            <person name="Ortiz-Santana B."/>
            <person name="Ovrebo C."/>
            <person name="Racz N."/>
            <person name="Riley R."/>
            <person name="Savchenko A."/>
            <person name="Shiryaev A."/>
            <person name="Soop K."/>
            <person name="Spirin V."/>
            <person name="Szebenyi C."/>
            <person name="Tomsovsky M."/>
            <person name="Tulloss R.E."/>
            <person name="Uehling J."/>
            <person name="Grigoriev I.V."/>
            <person name="Vagvolgyi C."/>
            <person name="Papp T."/>
            <person name="Martin F.M."/>
            <person name="Miettinen O."/>
            <person name="Hibbett D.S."/>
            <person name="Nagy L.G."/>
        </authorList>
    </citation>
    <scope>NUCLEOTIDE SEQUENCE [LARGE SCALE GENOMIC DNA]</scope>
    <source>
        <strain evidence="3 4">CBS 962.96</strain>
    </source>
</reference>
<dbReference type="Proteomes" id="UP000297245">
    <property type="component" value="Unassembled WGS sequence"/>
</dbReference>
<dbReference type="Gene3D" id="2.60.120.340">
    <property type="entry name" value="Nucleoplasmin core domain"/>
    <property type="match status" value="1"/>
</dbReference>
<feature type="region of interest" description="Disordered" evidence="1">
    <location>
        <begin position="104"/>
        <end position="165"/>
    </location>
</feature>
<evidence type="ECO:0000259" key="2">
    <source>
        <dbReference type="Pfam" id="PF17800"/>
    </source>
</evidence>